<dbReference type="Pfam" id="PF17769">
    <property type="entry name" value="PurK_C"/>
    <property type="match status" value="1"/>
</dbReference>
<dbReference type="InterPro" id="IPR029752">
    <property type="entry name" value="D-isomer_DH_CS1"/>
</dbReference>
<dbReference type="GO" id="GO:0034028">
    <property type="term" value="F:5-(carboxyamino)imidazole ribonucleotide synthase activity"/>
    <property type="evidence" value="ECO:0007669"/>
    <property type="project" value="UniProtKB-EC"/>
</dbReference>
<dbReference type="PANTHER" id="PTHR11609">
    <property type="entry name" value="PURINE BIOSYNTHESIS PROTEIN 6/7, PUR6/7"/>
    <property type="match status" value="1"/>
</dbReference>
<dbReference type="Gene3D" id="3.30.1490.20">
    <property type="entry name" value="ATP-grasp fold, A domain"/>
    <property type="match status" value="1"/>
</dbReference>
<feature type="domain" description="ATP-grasp" evidence="5">
    <location>
        <begin position="108"/>
        <end position="296"/>
    </location>
</feature>
<dbReference type="PROSITE" id="PS50975">
    <property type="entry name" value="ATP_GRASP"/>
    <property type="match status" value="1"/>
</dbReference>
<dbReference type="GO" id="GO:0046872">
    <property type="term" value="F:metal ion binding"/>
    <property type="evidence" value="ECO:0007669"/>
    <property type="project" value="InterPro"/>
</dbReference>
<dbReference type="NCBIfam" id="TIGR01161">
    <property type="entry name" value="purK"/>
    <property type="match status" value="1"/>
</dbReference>
<dbReference type="SUPFAM" id="SSF52440">
    <property type="entry name" value="PreATP-grasp domain"/>
    <property type="match status" value="1"/>
</dbReference>
<dbReference type="PANTHER" id="PTHR11609:SF5">
    <property type="entry name" value="PHOSPHORIBOSYLAMINOIMIDAZOLE CARBOXYLASE"/>
    <property type="match status" value="1"/>
</dbReference>
<dbReference type="InterPro" id="IPR011054">
    <property type="entry name" value="Rudment_hybrid_motif"/>
</dbReference>
<dbReference type="SUPFAM" id="SSF51246">
    <property type="entry name" value="Rudiment single hybrid motif"/>
    <property type="match status" value="1"/>
</dbReference>
<evidence type="ECO:0000259" key="5">
    <source>
        <dbReference type="PROSITE" id="PS50975"/>
    </source>
</evidence>
<dbReference type="InterPro" id="IPR005875">
    <property type="entry name" value="PurK"/>
</dbReference>
<dbReference type="HAMAP" id="MF_01928">
    <property type="entry name" value="PurK"/>
    <property type="match status" value="1"/>
</dbReference>
<dbReference type="InterPro" id="IPR040686">
    <property type="entry name" value="PurK_C"/>
</dbReference>
<evidence type="ECO:0000256" key="2">
    <source>
        <dbReference type="ARBA" id="ARBA00022755"/>
    </source>
</evidence>
<dbReference type="GO" id="GO:0004638">
    <property type="term" value="F:phosphoribosylaminoimidazole carboxylase activity"/>
    <property type="evidence" value="ECO:0007669"/>
    <property type="project" value="InterPro"/>
</dbReference>
<dbReference type="EC" id="6.3.4.18" evidence="6"/>
<protein>
    <submittedName>
        <fullName evidence="6">N5-carboxyaminoimidazole ribonucleotide synthase</fullName>
        <ecNumber evidence="6">6.3.4.18</ecNumber>
    </submittedName>
</protein>
<dbReference type="InterPro" id="IPR013815">
    <property type="entry name" value="ATP_grasp_subdomain_1"/>
</dbReference>
<dbReference type="GO" id="GO:0005829">
    <property type="term" value="C:cytosol"/>
    <property type="evidence" value="ECO:0007669"/>
    <property type="project" value="TreeGrafter"/>
</dbReference>
<dbReference type="InterPro" id="IPR054350">
    <property type="entry name" value="PurT/PurK_preATP-grasp"/>
</dbReference>
<dbReference type="NCBIfam" id="NF004679">
    <property type="entry name" value="PRK06019.1-5"/>
    <property type="match status" value="1"/>
</dbReference>
<evidence type="ECO:0000256" key="3">
    <source>
        <dbReference type="ARBA" id="ARBA00022840"/>
    </source>
</evidence>
<dbReference type="InterPro" id="IPR003135">
    <property type="entry name" value="ATP-grasp_carboxylate-amine"/>
</dbReference>
<keyword evidence="6" id="KW-0436">Ligase</keyword>
<dbReference type="SUPFAM" id="SSF56059">
    <property type="entry name" value="Glutathione synthetase ATP-binding domain-like"/>
    <property type="match status" value="1"/>
</dbReference>
<dbReference type="InterPro" id="IPR011761">
    <property type="entry name" value="ATP-grasp"/>
</dbReference>
<reference evidence="6" key="1">
    <citation type="submission" date="2018-06" db="EMBL/GenBank/DDBJ databases">
        <authorList>
            <person name="Zhirakovskaya E."/>
        </authorList>
    </citation>
    <scope>NUCLEOTIDE SEQUENCE</scope>
</reference>
<proteinExistence type="inferred from homology"/>
<evidence type="ECO:0000256" key="4">
    <source>
        <dbReference type="ARBA" id="ARBA00025704"/>
    </source>
</evidence>
<dbReference type="Gene3D" id="3.40.50.20">
    <property type="match status" value="1"/>
</dbReference>
<organism evidence="6">
    <name type="scientific">hydrothermal vent metagenome</name>
    <dbReference type="NCBI Taxonomy" id="652676"/>
    <lineage>
        <taxon>unclassified sequences</taxon>
        <taxon>metagenomes</taxon>
        <taxon>ecological metagenomes</taxon>
    </lineage>
</organism>
<accession>A0A3B1D416</accession>
<evidence type="ECO:0000313" key="6">
    <source>
        <dbReference type="EMBL" id="VAX33511.1"/>
    </source>
</evidence>
<dbReference type="EMBL" id="UOGF01000110">
    <property type="protein sequence ID" value="VAX33511.1"/>
    <property type="molecule type" value="Genomic_DNA"/>
</dbReference>
<dbReference type="AlphaFoldDB" id="A0A3B1D416"/>
<dbReference type="Pfam" id="PF22660">
    <property type="entry name" value="RS_preATP-grasp-like"/>
    <property type="match status" value="1"/>
</dbReference>
<dbReference type="InterPro" id="IPR016185">
    <property type="entry name" value="PreATP-grasp_dom_sf"/>
</dbReference>
<keyword evidence="2" id="KW-0658">Purine biosynthesis</keyword>
<evidence type="ECO:0000256" key="1">
    <source>
        <dbReference type="ARBA" id="ARBA00022741"/>
    </source>
</evidence>
<keyword evidence="3" id="KW-0067">ATP-binding</keyword>
<dbReference type="GO" id="GO:0005524">
    <property type="term" value="F:ATP binding"/>
    <property type="evidence" value="ECO:0007669"/>
    <property type="project" value="UniProtKB-KW"/>
</dbReference>
<dbReference type="Pfam" id="PF02222">
    <property type="entry name" value="ATP-grasp"/>
    <property type="match status" value="1"/>
</dbReference>
<keyword evidence="1" id="KW-0547">Nucleotide-binding</keyword>
<dbReference type="Gene3D" id="3.30.470.20">
    <property type="entry name" value="ATP-grasp fold, B domain"/>
    <property type="match status" value="1"/>
</dbReference>
<dbReference type="GO" id="GO:0006189">
    <property type="term" value="P:'de novo' IMP biosynthetic process"/>
    <property type="evidence" value="ECO:0007669"/>
    <property type="project" value="InterPro"/>
</dbReference>
<gene>
    <name evidence="6" type="ORF">MNBD_NITROSPIRAE01-985</name>
</gene>
<comment type="pathway">
    <text evidence="4">Purine metabolism.</text>
</comment>
<dbReference type="PROSITE" id="PS00065">
    <property type="entry name" value="D_2_HYDROXYACID_DH_1"/>
    <property type="match status" value="1"/>
</dbReference>
<sequence length="380" mass="41694">MILSDQQIGILGGGQLGTFLTIAAKQMGYRVSVWDPDIGAPAHAWADHSIQTHFDHPESLKQFIHENAVITYEWENIPVSLVASIEAEKPVRPGSTVLNHLQNRIQEKGFLTAGGFPVTPYLPVLDPNNLVAAAESLGFPLICKTATAGYDGIGQWRLSNVGAVTDLRRKLKSRKRGWILEKVANFSKELSVIVARGADGEVVTYPVSENIHENGILRLSKIPAEISADLSERIARLGKAVITALEGVGLFCIELFLLENDALLINEIAPRPHNSGHATMDSCDTSQYAQQVRTLCNLPLMTPRILSPAVMLNVLGDEIKALRNESILKALLSLPGIHLYDYRKQEIKDRRKMGHITLTGSDPIQLSAQALQVQDLLKKS</sequence>
<name>A0A3B1D416_9ZZZZ</name>